<sequence length="405" mass="46453">MYLHVWLSSPTTPFQRSLHVEDVRQLLRASQDTGVTVILSDPFILHAWSRNAHVYAPPGVCVFLCHVIGPLTFSATAAQIRDRPMLLSRLAQFGFTVTLFESSEGYRSHIFLIRHGSPLHIVVLHTRSAGYLRHYALAGAPHNIAQVKQYITKDSWNQMKLHRAYNRFSTREATIDGLDLTVPSDIPAFLHDHAHSHFIPCNESRAGYYNLKHLRDESPEDVRFKHKAWKLLSKVSTLMSQLNISFWLSSGTCLGFFRQCDIISWTKDVDIGVFAEDYKHTLIPAFEKRGLKLTHRFGKITDSFELSFSGDGVKLDVFFFYTEGATMWNGGTQARTGNKYKYVFPSFTLCWTEFLDIKVRVPCDTEAYIVANYGPSWFTPTQHWDWKASPPNVRENGSLREWKVE</sequence>
<evidence type="ECO:0000313" key="7">
    <source>
        <dbReference type="EMBL" id="KAK4293586.1"/>
    </source>
</evidence>
<evidence type="ECO:0000256" key="2">
    <source>
        <dbReference type="ARBA" id="ARBA00022692"/>
    </source>
</evidence>
<dbReference type="PANTHER" id="PTHR15407">
    <property type="entry name" value="FUKUTIN-RELATED"/>
    <property type="match status" value="1"/>
</dbReference>
<dbReference type="Pfam" id="PF19737">
    <property type="entry name" value="FKTN_N"/>
    <property type="match status" value="1"/>
</dbReference>
<evidence type="ECO:0000259" key="5">
    <source>
        <dbReference type="Pfam" id="PF04991"/>
    </source>
</evidence>
<dbReference type="GO" id="GO:0009100">
    <property type="term" value="P:glycoprotein metabolic process"/>
    <property type="evidence" value="ECO:0007669"/>
    <property type="project" value="UniProtKB-ARBA"/>
</dbReference>
<gene>
    <name evidence="7" type="ORF">Pmani_033731</name>
</gene>
<evidence type="ECO:0000256" key="3">
    <source>
        <dbReference type="ARBA" id="ARBA00022989"/>
    </source>
</evidence>
<keyword evidence="3" id="KW-1133">Transmembrane helix</keyword>
<dbReference type="AlphaFoldDB" id="A0AAE1TQE0"/>
<dbReference type="Pfam" id="PF04991">
    <property type="entry name" value="LicD"/>
    <property type="match status" value="1"/>
</dbReference>
<evidence type="ECO:0000256" key="1">
    <source>
        <dbReference type="ARBA" id="ARBA00004167"/>
    </source>
</evidence>
<dbReference type="Proteomes" id="UP001292094">
    <property type="component" value="Unassembled WGS sequence"/>
</dbReference>
<reference evidence="7" key="1">
    <citation type="submission" date="2023-11" db="EMBL/GenBank/DDBJ databases">
        <title>Genome assemblies of two species of porcelain crab, Petrolisthes cinctipes and Petrolisthes manimaculis (Anomura: Porcellanidae).</title>
        <authorList>
            <person name="Angst P."/>
        </authorList>
    </citation>
    <scope>NUCLEOTIDE SEQUENCE</scope>
    <source>
        <strain evidence="7">PB745_02</strain>
        <tissue evidence="7">Gill</tissue>
    </source>
</reference>
<keyword evidence="4" id="KW-0472">Membrane</keyword>
<evidence type="ECO:0000313" key="8">
    <source>
        <dbReference type="Proteomes" id="UP001292094"/>
    </source>
</evidence>
<dbReference type="InterPro" id="IPR009644">
    <property type="entry name" value="FKTN/MNN4/W02B3.4-1"/>
</dbReference>
<evidence type="ECO:0000259" key="6">
    <source>
        <dbReference type="Pfam" id="PF19737"/>
    </source>
</evidence>
<accession>A0AAE1TQE0</accession>
<keyword evidence="8" id="KW-1185">Reference proteome</keyword>
<keyword evidence="2" id="KW-0812">Transmembrane</keyword>
<dbReference type="InterPro" id="IPR045587">
    <property type="entry name" value="FKTN_N"/>
</dbReference>
<proteinExistence type="predicted"/>
<feature type="domain" description="LicD/FKTN/FKRP nucleotidyltransferase" evidence="5">
    <location>
        <begin position="242"/>
        <end position="288"/>
    </location>
</feature>
<organism evidence="7 8">
    <name type="scientific">Petrolisthes manimaculis</name>
    <dbReference type="NCBI Taxonomy" id="1843537"/>
    <lineage>
        <taxon>Eukaryota</taxon>
        <taxon>Metazoa</taxon>
        <taxon>Ecdysozoa</taxon>
        <taxon>Arthropoda</taxon>
        <taxon>Crustacea</taxon>
        <taxon>Multicrustacea</taxon>
        <taxon>Malacostraca</taxon>
        <taxon>Eumalacostraca</taxon>
        <taxon>Eucarida</taxon>
        <taxon>Decapoda</taxon>
        <taxon>Pleocyemata</taxon>
        <taxon>Anomura</taxon>
        <taxon>Galatheoidea</taxon>
        <taxon>Porcellanidae</taxon>
        <taxon>Petrolisthes</taxon>
    </lineage>
</organism>
<dbReference type="EMBL" id="JAWZYT010004511">
    <property type="protein sequence ID" value="KAK4293586.1"/>
    <property type="molecule type" value="Genomic_DNA"/>
</dbReference>
<evidence type="ECO:0000256" key="4">
    <source>
        <dbReference type="ARBA" id="ARBA00023136"/>
    </source>
</evidence>
<dbReference type="InterPro" id="IPR007074">
    <property type="entry name" value="LicD/FKTN/FKRP_NTP_transf"/>
</dbReference>
<comment type="caution">
    <text evidence="7">The sequence shown here is derived from an EMBL/GenBank/DDBJ whole genome shotgun (WGS) entry which is preliminary data.</text>
</comment>
<comment type="subcellular location">
    <subcellularLocation>
        <location evidence="1">Membrane</location>
        <topology evidence="1">Single-pass membrane protein</topology>
    </subcellularLocation>
</comment>
<protein>
    <recommendedName>
        <fullName evidence="9">Fukutin</fullName>
    </recommendedName>
</protein>
<dbReference type="GO" id="GO:0016020">
    <property type="term" value="C:membrane"/>
    <property type="evidence" value="ECO:0007669"/>
    <property type="project" value="UniProtKB-SubCell"/>
</dbReference>
<feature type="domain" description="Ribitol-5-phosphate transferase FKTN N-terminal" evidence="6">
    <location>
        <begin position="23"/>
        <end position="228"/>
    </location>
</feature>
<evidence type="ECO:0008006" key="9">
    <source>
        <dbReference type="Google" id="ProtNLM"/>
    </source>
</evidence>
<dbReference type="PANTHER" id="PTHR15407:SF28">
    <property type="entry name" value="RIBITOL-5-PHOSPHATE TRANSFERASE FKTN"/>
    <property type="match status" value="1"/>
</dbReference>
<name>A0AAE1TQE0_9EUCA</name>